<dbReference type="PANTHER" id="PTHR43585">
    <property type="entry name" value="FUMIPYRROLE BIOSYNTHESIS PROTEIN C"/>
    <property type="match status" value="1"/>
</dbReference>
<dbReference type="RefSeq" id="WP_067373157.1">
    <property type="nucleotide sequence ID" value="NZ_JBIUBN010000023.1"/>
</dbReference>
<dbReference type="Pfam" id="PF13535">
    <property type="entry name" value="ATP-grasp_4"/>
    <property type="match status" value="1"/>
</dbReference>
<keyword evidence="1" id="KW-0436">Ligase</keyword>
<dbReference type="AlphaFoldDB" id="A0A136PJC7"/>
<dbReference type="InterPro" id="IPR052032">
    <property type="entry name" value="ATP-dep_AA_Ligase"/>
</dbReference>
<evidence type="ECO:0000256" key="1">
    <source>
        <dbReference type="ARBA" id="ARBA00022598"/>
    </source>
</evidence>
<dbReference type="GO" id="GO:0016874">
    <property type="term" value="F:ligase activity"/>
    <property type="evidence" value="ECO:0007669"/>
    <property type="project" value="UniProtKB-KW"/>
</dbReference>
<protein>
    <recommendedName>
        <fullName evidence="5">ATP-grasp domain-containing protein</fullName>
    </recommendedName>
</protein>
<dbReference type="Proteomes" id="UP000070620">
    <property type="component" value="Unassembled WGS sequence"/>
</dbReference>
<dbReference type="GO" id="GO:0046872">
    <property type="term" value="F:metal ion binding"/>
    <property type="evidence" value="ECO:0007669"/>
    <property type="project" value="InterPro"/>
</dbReference>
<dbReference type="PANTHER" id="PTHR43585:SF2">
    <property type="entry name" value="ATP-GRASP ENZYME FSQD"/>
    <property type="match status" value="1"/>
</dbReference>
<dbReference type="Pfam" id="PF18130">
    <property type="entry name" value="ATPgrasp_N"/>
    <property type="match status" value="1"/>
</dbReference>
<gene>
    <name evidence="6" type="ORF">AWW66_29335</name>
</gene>
<evidence type="ECO:0000313" key="6">
    <source>
        <dbReference type="EMBL" id="KXK58516.1"/>
    </source>
</evidence>
<evidence type="ECO:0000313" key="7">
    <source>
        <dbReference type="Proteomes" id="UP000070620"/>
    </source>
</evidence>
<evidence type="ECO:0000256" key="3">
    <source>
        <dbReference type="ARBA" id="ARBA00022840"/>
    </source>
</evidence>
<evidence type="ECO:0000256" key="2">
    <source>
        <dbReference type="ARBA" id="ARBA00022741"/>
    </source>
</evidence>
<dbReference type="OrthoDB" id="24041at2"/>
<comment type="caution">
    <text evidence="6">The sequence shown here is derived from an EMBL/GenBank/DDBJ whole genome shotgun (WGS) entry which is preliminary data.</text>
</comment>
<dbReference type="InterPro" id="IPR041472">
    <property type="entry name" value="BL00235/CARNS1_N"/>
</dbReference>
<dbReference type="EMBL" id="LRQV01000183">
    <property type="protein sequence ID" value="KXK58516.1"/>
    <property type="molecule type" value="Genomic_DNA"/>
</dbReference>
<name>A0A136PJC7_9ACTN</name>
<dbReference type="InterPro" id="IPR011761">
    <property type="entry name" value="ATP-grasp"/>
</dbReference>
<accession>A0A136PJC7</accession>
<evidence type="ECO:0000259" key="5">
    <source>
        <dbReference type="PROSITE" id="PS50975"/>
    </source>
</evidence>
<keyword evidence="2 4" id="KW-0547">Nucleotide-binding</keyword>
<keyword evidence="3 4" id="KW-0067">ATP-binding</keyword>
<dbReference type="Gene3D" id="3.30.470.20">
    <property type="entry name" value="ATP-grasp fold, B domain"/>
    <property type="match status" value="1"/>
</dbReference>
<proteinExistence type="predicted"/>
<reference evidence="6 7" key="1">
    <citation type="submission" date="2016-01" db="EMBL/GenBank/DDBJ databases">
        <title>Whole genome sequence and analysis of Micromonospora rosaria DSM 803, which can produce antibacterial substance rosamicin.</title>
        <authorList>
            <person name="Yang H."/>
            <person name="He X."/>
            <person name="Zhu D."/>
        </authorList>
    </citation>
    <scope>NUCLEOTIDE SEQUENCE [LARGE SCALE GENOMIC DNA]</scope>
    <source>
        <strain evidence="6 7">DSM 803</strain>
    </source>
</reference>
<keyword evidence="7" id="KW-1185">Reference proteome</keyword>
<dbReference type="Pfam" id="PF18603">
    <property type="entry name" value="LAL_C2"/>
    <property type="match status" value="1"/>
</dbReference>
<dbReference type="GO" id="GO:0005524">
    <property type="term" value="F:ATP binding"/>
    <property type="evidence" value="ECO:0007669"/>
    <property type="project" value="UniProtKB-UniRule"/>
</dbReference>
<dbReference type="PROSITE" id="PS50975">
    <property type="entry name" value="ATP_GRASP"/>
    <property type="match status" value="1"/>
</dbReference>
<dbReference type="SUPFAM" id="SSF56059">
    <property type="entry name" value="Glutathione synthetase ATP-binding domain-like"/>
    <property type="match status" value="1"/>
</dbReference>
<organism evidence="6 7">
    <name type="scientific">Micromonospora rosaria</name>
    <dbReference type="NCBI Taxonomy" id="47874"/>
    <lineage>
        <taxon>Bacteria</taxon>
        <taxon>Bacillati</taxon>
        <taxon>Actinomycetota</taxon>
        <taxon>Actinomycetes</taxon>
        <taxon>Micromonosporales</taxon>
        <taxon>Micromonosporaceae</taxon>
        <taxon>Micromonospora</taxon>
    </lineage>
</organism>
<evidence type="ECO:0000256" key="4">
    <source>
        <dbReference type="PROSITE-ProRule" id="PRU00409"/>
    </source>
</evidence>
<feature type="domain" description="ATP-grasp" evidence="5">
    <location>
        <begin position="113"/>
        <end position="307"/>
    </location>
</feature>
<dbReference type="InterPro" id="IPR040570">
    <property type="entry name" value="LAL_C2"/>
</dbReference>
<sequence length="415" mass="44560">MTIALVESLTFGLARLRDAAAEAGHRLCLLTRDRSWYAWELDRLAPHDLTVVDVDTTDVRACAEALDRLDDLAALVNSTDTWMLTGAELADRFGLPTLGLDTARTLRDKVEVRTRLHRAGLSRAAAIRVPPTARALTDAVAAVGYPAIVKDAAGTSSRGVWLIRDDTERDRAAREVPAATLLGRHLVAEPYFPGPVYSAETVTWQGRTTLLGVAVHVHTPEPVRREEAVAFPVALPAAELDHLRSWIGAVLATVGFRAGVAHTEFARTPDGPEVVEVNGRIAGAVIGEMMCRSLETNVYTAVVDTALGRRPRLLDTPVTPRRGFGMTFLHPPVPGRLAGWRGTERLALFPGHPEFFPTARVGDPIVHLADQRGCTALVLAEGPTAELGLYHSLAAAGTVGHDLRPLDAPTTGATA</sequence>